<evidence type="ECO:0000256" key="3">
    <source>
        <dbReference type="ARBA" id="ARBA00022679"/>
    </source>
</evidence>
<dbReference type="InterPro" id="IPR012317">
    <property type="entry name" value="Poly(ADP-ribose)pol_cat_dom"/>
</dbReference>
<gene>
    <name evidence="20" type="ORF">FOZ61_002482</name>
</gene>
<dbReference type="Pfam" id="PF05406">
    <property type="entry name" value="WGR"/>
    <property type="match status" value="1"/>
</dbReference>
<comment type="catalytic activity">
    <reaction evidence="12">
        <text>NAD(+) + (ADP-D-ribosyl)n-acceptor = nicotinamide + (ADP-D-ribosyl)n+1-acceptor + H(+).</text>
        <dbReference type="EC" id="2.4.2.30"/>
    </reaction>
</comment>
<dbReference type="SUPFAM" id="SSF56399">
    <property type="entry name" value="ADP-ribosylation"/>
    <property type="match status" value="1"/>
</dbReference>
<evidence type="ECO:0000256" key="8">
    <source>
        <dbReference type="ARBA" id="ARBA00022833"/>
    </source>
</evidence>
<dbReference type="PROSITE" id="PS51977">
    <property type="entry name" value="WGR"/>
    <property type="match status" value="1"/>
</dbReference>
<comment type="similarity">
    <text evidence="11">Belongs to the ARTD/PARP family.</text>
</comment>
<dbReference type="AlphaFoldDB" id="A0A7J6MG03"/>
<dbReference type="Pfam" id="PF02877">
    <property type="entry name" value="PARP_reg"/>
    <property type="match status" value="1"/>
</dbReference>
<dbReference type="Gene3D" id="3.90.228.10">
    <property type="match status" value="1"/>
</dbReference>
<dbReference type="OrthoDB" id="429950at2759"/>
<dbReference type="PANTHER" id="PTHR10459">
    <property type="entry name" value="DNA LIGASE"/>
    <property type="match status" value="1"/>
</dbReference>
<comment type="caution">
    <text evidence="20">The sequence shown here is derived from an EMBL/GenBank/DDBJ whole genome shotgun (WGS) entry which is preliminary data.</text>
</comment>
<name>A0A7J6MG03_PEROL</name>
<accession>A0A7J6MG03</accession>
<dbReference type="SUPFAM" id="SSF142921">
    <property type="entry name" value="WGR domain-like"/>
    <property type="match status" value="1"/>
</dbReference>
<feature type="region of interest" description="Disordered" evidence="14">
    <location>
        <begin position="539"/>
        <end position="562"/>
    </location>
</feature>
<dbReference type="Gene3D" id="3.30.1740.10">
    <property type="entry name" value="Zinc finger, PARP-type"/>
    <property type="match status" value="1"/>
</dbReference>
<keyword evidence="10" id="KW-0539">Nucleus</keyword>
<dbReference type="PROSITE" id="PS52007">
    <property type="entry name" value="PADR1"/>
    <property type="match status" value="1"/>
</dbReference>
<dbReference type="Pfam" id="PF00644">
    <property type="entry name" value="PARP"/>
    <property type="match status" value="1"/>
</dbReference>
<comment type="subcellular location">
    <subcellularLocation>
        <location evidence="1">Nucleus</location>
    </subcellularLocation>
</comment>
<dbReference type="InterPro" id="IPR001510">
    <property type="entry name" value="Znf_PARP"/>
</dbReference>
<reference evidence="20 21" key="1">
    <citation type="submission" date="2020-04" db="EMBL/GenBank/DDBJ databases">
        <title>Perkinsus olseni comparative genomics.</title>
        <authorList>
            <person name="Bogema D.R."/>
        </authorList>
    </citation>
    <scope>NUCLEOTIDE SEQUENCE [LARGE SCALE GENOMIC DNA]</scope>
    <source>
        <strain evidence="20">ATCC PRA-179</strain>
    </source>
</reference>
<dbReference type="PANTHER" id="PTHR10459:SF60">
    <property type="entry name" value="POLY [ADP-RIBOSE] POLYMERASE 2"/>
    <property type="match status" value="1"/>
</dbReference>
<proteinExistence type="inferred from homology"/>
<evidence type="ECO:0000256" key="13">
    <source>
        <dbReference type="RuleBase" id="RU362114"/>
    </source>
</evidence>
<keyword evidence="3 13" id="KW-0808">Transferase</keyword>
<evidence type="ECO:0000256" key="4">
    <source>
        <dbReference type="ARBA" id="ARBA00022695"/>
    </source>
</evidence>
<evidence type="ECO:0000256" key="9">
    <source>
        <dbReference type="ARBA" id="ARBA00023027"/>
    </source>
</evidence>
<organism evidence="20 21">
    <name type="scientific">Perkinsus olseni</name>
    <name type="common">Perkinsus atlanticus</name>
    <dbReference type="NCBI Taxonomy" id="32597"/>
    <lineage>
        <taxon>Eukaryota</taxon>
        <taxon>Sar</taxon>
        <taxon>Alveolata</taxon>
        <taxon>Perkinsozoa</taxon>
        <taxon>Perkinsea</taxon>
        <taxon>Perkinsida</taxon>
        <taxon>Perkinsidae</taxon>
        <taxon>Perkinsus</taxon>
    </lineage>
</organism>
<dbReference type="GO" id="GO:0008270">
    <property type="term" value="F:zinc ion binding"/>
    <property type="evidence" value="ECO:0007669"/>
    <property type="project" value="UniProtKB-KW"/>
</dbReference>
<evidence type="ECO:0000256" key="1">
    <source>
        <dbReference type="ARBA" id="ARBA00004123"/>
    </source>
</evidence>
<dbReference type="InterPro" id="IPR004102">
    <property type="entry name" value="Poly(ADP-ribose)pol_reg_dom"/>
</dbReference>
<dbReference type="GO" id="GO:1990404">
    <property type="term" value="F:NAD+-protein mono-ADP-ribosyltransferase activity"/>
    <property type="evidence" value="ECO:0007669"/>
    <property type="project" value="TreeGrafter"/>
</dbReference>
<keyword evidence="6" id="KW-0013">ADP-ribosylation</keyword>
<dbReference type="GO" id="GO:0016779">
    <property type="term" value="F:nucleotidyltransferase activity"/>
    <property type="evidence" value="ECO:0007669"/>
    <property type="project" value="UniProtKB-KW"/>
</dbReference>
<dbReference type="Gene3D" id="3.90.640.80">
    <property type="match status" value="1"/>
</dbReference>
<dbReference type="FunFam" id="3.90.228.10:FF:000002">
    <property type="entry name" value="Poly [ADP-ribose] polymerase"/>
    <property type="match status" value="1"/>
</dbReference>
<dbReference type="PROSITE" id="PS50172">
    <property type="entry name" value="BRCT"/>
    <property type="match status" value="1"/>
</dbReference>
<dbReference type="PROSITE" id="PS51060">
    <property type="entry name" value="PARP_ALPHA_HD"/>
    <property type="match status" value="1"/>
</dbReference>
<feature type="domain" description="BRCT" evidence="16">
    <location>
        <begin position="293"/>
        <end position="371"/>
    </location>
</feature>
<evidence type="ECO:0000259" key="19">
    <source>
        <dbReference type="PROSITE" id="PS51977"/>
    </source>
</evidence>
<evidence type="ECO:0000313" key="20">
    <source>
        <dbReference type="EMBL" id="KAF4669921.1"/>
    </source>
</evidence>
<evidence type="ECO:0000256" key="14">
    <source>
        <dbReference type="SAM" id="MobiDB-lite"/>
    </source>
</evidence>
<feature type="domain" description="WGR" evidence="19">
    <location>
        <begin position="577"/>
        <end position="683"/>
    </location>
</feature>
<dbReference type="CDD" id="cd00027">
    <property type="entry name" value="BRCT"/>
    <property type="match status" value="1"/>
</dbReference>
<evidence type="ECO:0000259" key="17">
    <source>
        <dbReference type="PROSITE" id="PS51059"/>
    </source>
</evidence>
<evidence type="ECO:0000256" key="7">
    <source>
        <dbReference type="ARBA" id="ARBA00022771"/>
    </source>
</evidence>
<keyword evidence="8" id="KW-0862">Zinc</keyword>
<evidence type="ECO:0000259" key="16">
    <source>
        <dbReference type="PROSITE" id="PS50172"/>
    </source>
</evidence>
<dbReference type="SMART" id="SM01335">
    <property type="entry name" value="PADR1"/>
    <property type="match status" value="1"/>
</dbReference>
<dbReference type="CDD" id="cd07997">
    <property type="entry name" value="WGR_PARP"/>
    <property type="match status" value="1"/>
</dbReference>
<dbReference type="SMART" id="SM00773">
    <property type="entry name" value="WGR"/>
    <property type="match status" value="1"/>
</dbReference>
<feature type="domain" description="PARP-type" evidence="15">
    <location>
        <begin position="20"/>
        <end position="67"/>
    </location>
</feature>
<evidence type="ECO:0000256" key="11">
    <source>
        <dbReference type="ARBA" id="ARBA00024347"/>
    </source>
</evidence>
<dbReference type="PROSITE" id="PS50064">
    <property type="entry name" value="ZF_PARP_2"/>
    <property type="match status" value="1"/>
</dbReference>
<dbReference type="InterPro" id="IPR036957">
    <property type="entry name" value="Znf_PARP_sf"/>
</dbReference>
<dbReference type="InterPro" id="IPR036930">
    <property type="entry name" value="WGR_dom_sf"/>
</dbReference>
<dbReference type="GO" id="GO:0006302">
    <property type="term" value="P:double-strand break repair"/>
    <property type="evidence" value="ECO:0007669"/>
    <property type="project" value="TreeGrafter"/>
</dbReference>
<evidence type="ECO:0000256" key="2">
    <source>
        <dbReference type="ARBA" id="ARBA00022676"/>
    </source>
</evidence>
<dbReference type="GO" id="GO:0070212">
    <property type="term" value="P:protein poly-ADP-ribosylation"/>
    <property type="evidence" value="ECO:0007669"/>
    <property type="project" value="TreeGrafter"/>
</dbReference>
<protein>
    <recommendedName>
        <fullName evidence="13">Poly [ADP-ribose] polymerase</fullName>
        <shortName evidence="13">PARP</shortName>
        <ecNumber evidence="13">2.4.2.-</ecNumber>
    </recommendedName>
</protein>
<dbReference type="Gene3D" id="1.20.142.10">
    <property type="entry name" value="Poly(ADP-ribose) polymerase, regulatory domain"/>
    <property type="match status" value="1"/>
</dbReference>
<dbReference type="InterPro" id="IPR036420">
    <property type="entry name" value="BRCT_dom_sf"/>
</dbReference>
<evidence type="ECO:0000256" key="12">
    <source>
        <dbReference type="ARBA" id="ARBA00033987"/>
    </source>
</evidence>
<dbReference type="SUPFAM" id="SSF57716">
    <property type="entry name" value="Glucocorticoid receptor-like (DNA-binding domain)"/>
    <property type="match status" value="1"/>
</dbReference>
<dbReference type="GO" id="GO:0003677">
    <property type="term" value="F:DNA binding"/>
    <property type="evidence" value="ECO:0007669"/>
    <property type="project" value="InterPro"/>
</dbReference>
<dbReference type="Proteomes" id="UP000570595">
    <property type="component" value="Unassembled WGS sequence"/>
</dbReference>
<keyword evidence="9 13" id="KW-0520">NAD</keyword>
<sequence length="1102" mass="122387">MPRRSSVGSTTARSALPEPFIVEYAPTSRASCKRCQGLLVQGKVKVGKKIQSPFHDGFDVHWVHDSCATGYGLQSLEELTHWQRLKWSDILRLAKVLDLDAPDAKNPEVLRAATHITYRAEATLHLQTMGNAKILRQVLTENGIFFQDKWPAPKLAYIVADQILFGLLPPCPTCGNRALSQEGEEVRCQGYFSASTRCDFKFRYREMLPRVRKTSACPKFSAPTGDVITMEKLKRYRRLRIPAELERHKAFASLQIPAECQKILGKLTGVEPSFQKAAATASDVLDSGSEDEGGGEVARNMYFVLEGVDEGEASRVRRLIKDNGGHVLEAFDPARTTHVVIGEEELYADPHGLAYDGALQHGLPIVMVEFVDALCDKTAGDVEIEEPESRVTKGVRVQGRSGAAKNSKINGEYKKLDEAHNGRPAFKHVAKSVYCFYSAKSSKWKLHEKLDDNSGHLGYCKADSEEPPSSGWWIFGGKDVKFQRDPEVKVESCEIVEAPTKRESLEAARPKMRGAKLRQRKHLKLWKVDGGLGKKLVGVEEKPPEKKGRGAKRRLAPEEGSPALEVDEDVAAVVARDAQVYVDKANNVYHVMCTKTDTSTNVNKFYKIQVLVHGSSRNRYAVLRKWGRVGGSDTKANDSMTVRCGSGKAAREEAIDTFLTKFTELTGTDWRERDSFEQRPGRYNMVEIMGTSSDSSKRRTTQAVAEEGMVRNDKAGVLCTLVPAVRSFISLIFDERVIEEHMSKVLHIDMRKMPLGALSAAQLRRGLEVLSELSGLLRLDEETKRSTHGFDLRIRDATNRFYSLVPHTISKSTDVAARAKLNTLKKVEKAVDNVTDLLSIVDFTDARDRAATGQGHVLDRQFNALGVALDIVPAGSPTFELIEKCMRTTHAPTHDSYSLQIVSLLEVRRDEECARFEGFPVCSHNRRLLWHGSRLTNWVSILSKGLQIAPKEAPVTGYMFGKGLYFADCSSKSANYCFASRDSPYGVLVLCEVALGDQYKRVAAEYEAKRSCRKAKAHSTWGMGKTAPDPTAEAELPSVGGVTVPMGPLIDTTELVDAEAAQLGETSSLLYNEFIVYNTAQVRMRYILHVKFNFNAADGGLW</sequence>
<dbReference type="SUPFAM" id="SSF47587">
    <property type="entry name" value="Domain of poly(ADP-ribose) polymerase"/>
    <property type="match status" value="1"/>
</dbReference>
<dbReference type="InterPro" id="IPR036616">
    <property type="entry name" value="Poly(ADP-ribose)pol_reg_dom_sf"/>
</dbReference>
<dbReference type="SUPFAM" id="SSF52113">
    <property type="entry name" value="BRCT domain"/>
    <property type="match status" value="1"/>
</dbReference>
<evidence type="ECO:0000313" key="21">
    <source>
        <dbReference type="Proteomes" id="UP000570595"/>
    </source>
</evidence>
<dbReference type="EC" id="2.4.2.-" evidence="13"/>
<dbReference type="InterPro" id="IPR001357">
    <property type="entry name" value="BRCT_dom"/>
</dbReference>
<evidence type="ECO:0000256" key="10">
    <source>
        <dbReference type="ARBA" id="ARBA00023242"/>
    </source>
</evidence>
<keyword evidence="4" id="KW-0548">Nucleotidyltransferase</keyword>
<feature type="domain" description="PARP alpha-helical" evidence="18">
    <location>
        <begin position="718"/>
        <end position="845"/>
    </location>
</feature>
<evidence type="ECO:0000256" key="5">
    <source>
        <dbReference type="ARBA" id="ARBA00022723"/>
    </source>
</evidence>
<dbReference type="InterPro" id="IPR050800">
    <property type="entry name" value="ARTD/PARP"/>
</dbReference>
<evidence type="ECO:0000259" key="15">
    <source>
        <dbReference type="PROSITE" id="PS50064"/>
    </source>
</evidence>
<dbReference type="InterPro" id="IPR008893">
    <property type="entry name" value="WGR_domain"/>
</dbReference>
<keyword evidence="2 13" id="KW-0328">Glycosyltransferase</keyword>
<dbReference type="Pfam" id="PF00533">
    <property type="entry name" value="BRCT"/>
    <property type="match status" value="1"/>
</dbReference>
<dbReference type="PROSITE" id="PS51059">
    <property type="entry name" value="PARP_CATALYTIC"/>
    <property type="match status" value="1"/>
</dbReference>
<keyword evidence="7" id="KW-0863">Zinc-finger</keyword>
<evidence type="ECO:0000256" key="6">
    <source>
        <dbReference type="ARBA" id="ARBA00022765"/>
    </source>
</evidence>
<feature type="compositionally biased region" description="Basic and acidic residues" evidence="14">
    <location>
        <begin position="539"/>
        <end position="548"/>
    </location>
</feature>
<dbReference type="EMBL" id="JABAHT010000017">
    <property type="protein sequence ID" value="KAF4669921.1"/>
    <property type="molecule type" value="Genomic_DNA"/>
</dbReference>
<feature type="domain" description="PARP catalytic" evidence="17">
    <location>
        <begin position="856"/>
        <end position="1099"/>
    </location>
</feature>
<evidence type="ECO:0000259" key="18">
    <source>
        <dbReference type="PROSITE" id="PS51060"/>
    </source>
</evidence>
<keyword evidence="5" id="KW-0479">Metal-binding</keyword>
<dbReference type="GO" id="GO:0003950">
    <property type="term" value="F:NAD+ poly-ADP-ribosyltransferase activity"/>
    <property type="evidence" value="ECO:0007669"/>
    <property type="project" value="UniProtKB-UniRule"/>
</dbReference>
<dbReference type="Gene3D" id="3.40.50.10190">
    <property type="entry name" value="BRCT domain"/>
    <property type="match status" value="1"/>
</dbReference>
<dbReference type="CDD" id="cd01437">
    <property type="entry name" value="parp_like"/>
    <property type="match status" value="1"/>
</dbReference>
<dbReference type="GO" id="GO:0005730">
    <property type="term" value="C:nucleolus"/>
    <property type="evidence" value="ECO:0007669"/>
    <property type="project" value="TreeGrafter"/>
</dbReference>
<dbReference type="SMART" id="SM01336">
    <property type="entry name" value="zf-PARP"/>
    <property type="match status" value="1"/>
</dbReference>